<keyword evidence="4" id="KW-1185">Reference proteome</keyword>
<protein>
    <recommendedName>
        <fullName evidence="5">Transmembrane protein</fullName>
    </recommendedName>
</protein>
<evidence type="ECO:0000256" key="1">
    <source>
        <dbReference type="SAM" id="MobiDB-lite"/>
    </source>
</evidence>
<keyword evidence="2" id="KW-0812">Transmembrane</keyword>
<comment type="caution">
    <text evidence="3">The sequence shown here is derived from an EMBL/GenBank/DDBJ whole genome shotgun (WGS) entry which is preliminary data.</text>
</comment>
<dbReference type="PANTHER" id="PTHR33919">
    <property type="entry name" value="OS09G0127700 PROTEIN"/>
    <property type="match status" value="1"/>
</dbReference>
<feature type="transmembrane region" description="Helical" evidence="2">
    <location>
        <begin position="43"/>
        <end position="62"/>
    </location>
</feature>
<dbReference type="EMBL" id="JAVXUO010001883">
    <property type="protein sequence ID" value="KAK2978369.1"/>
    <property type="molecule type" value="Genomic_DNA"/>
</dbReference>
<reference evidence="3" key="1">
    <citation type="submission" date="2022-12" db="EMBL/GenBank/DDBJ databases">
        <title>Draft genome assemblies for two species of Escallonia (Escalloniales).</title>
        <authorList>
            <person name="Chanderbali A."/>
            <person name="Dervinis C."/>
            <person name="Anghel I."/>
            <person name="Soltis D."/>
            <person name="Soltis P."/>
            <person name="Zapata F."/>
        </authorList>
    </citation>
    <scope>NUCLEOTIDE SEQUENCE</scope>
    <source>
        <strain evidence="3">UCBG92.1500</strain>
        <tissue evidence="3">Leaf</tissue>
    </source>
</reference>
<accession>A0AA88R596</accession>
<dbReference type="AlphaFoldDB" id="A0AA88R596"/>
<organism evidence="3 4">
    <name type="scientific">Escallonia rubra</name>
    <dbReference type="NCBI Taxonomy" id="112253"/>
    <lineage>
        <taxon>Eukaryota</taxon>
        <taxon>Viridiplantae</taxon>
        <taxon>Streptophyta</taxon>
        <taxon>Embryophyta</taxon>
        <taxon>Tracheophyta</taxon>
        <taxon>Spermatophyta</taxon>
        <taxon>Magnoliopsida</taxon>
        <taxon>eudicotyledons</taxon>
        <taxon>Gunneridae</taxon>
        <taxon>Pentapetalae</taxon>
        <taxon>asterids</taxon>
        <taxon>campanulids</taxon>
        <taxon>Escalloniales</taxon>
        <taxon>Escalloniaceae</taxon>
        <taxon>Escallonia</taxon>
    </lineage>
</organism>
<evidence type="ECO:0000256" key="2">
    <source>
        <dbReference type="SAM" id="Phobius"/>
    </source>
</evidence>
<keyword evidence="2" id="KW-1133">Transmembrane helix</keyword>
<keyword evidence="2" id="KW-0472">Membrane</keyword>
<dbReference type="Proteomes" id="UP001187471">
    <property type="component" value="Unassembled WGS sequence"/>
</dbReference>
<gene>
    <name evidence="3" type="ORF">RJ640_016471</name>
</gene>
<dbReference type="PANTHER" id="PTHR33919:SF7">
    <property type="entry name" value="PROTEIN, PUTATIVE-RELATED"/>
    <property type="match status" value="1"/>
</dbReference>
<feature type="region of interest" description="Disordered" evidence="1">
    <location>
        <begin position="1"/>
        <end position="35"/>
    </location>
</feature>
<evidence type="ECO:0000313" key="4">
    <source>
        <dbReference type="Proteomes" id="UP001187471"/>
    </source>
</evidence>
<proteinExistence type="predicted"/>
<evidence type="ECO:0008006" key="5">
    <source>
        <dbReference type="Google" id="ProtNLM"/>
    </source>
</evidence>
<sequence length="91" mass="9479">MVKAGTGKMAAGTDQASPKMPGPGQHTTQQVLHQRANAPFSPARFAIGGFAIVLAIGYFTLYSHKKPEATALDVGRVATGTSNAANTRPRN</sequence>
<evidence type="ECO:0000313" key="3">
    <source>
        <dbReference type="EMBL" id="KAK2978369.1"/>
    </source>
</evidence>
<name>A0AA88R596_9ASTE</name>